<protein>
    <recommendedName>
        <fullName evidence="4">DUF2950 domain-containing protein</fullName>
    </recommendedName>
</protein>
<proteinExistence type="predicted"/>
<dbReference type="InterPro" id="IPR021556">
    <property type="entry name" value="DUF2950"/>
</dbReference>
<evidence type="ECO:0000313" key="2">
    <source>
        <dbReference type="EMBL" id="GGP22951.1"/>
    </source>
</evidence>
<accession>A0ABQ2PCJ4</accession>
<dbReference type="EMBL" id="BMLX01000004">
    <property type="protein sequence ID" value="GGP22951.1"/>
    <property type="molecule type" value="Genomic_DNA"/>
</dbReference>
<dbReference type="Pfam" id="PF11453">
    <property type="entry name" value="DUF2950"/>
    <property type="match status" value="1"/>
</dbReference>
<reference evidence="3" key="1">
    <citation type="journal article" date="2019" name="Int. J. Syst. Evol. Microbiol.">
        <title>The Global Catalogue of Microorganisms (GCM) 10K type strain sequencing project: providing services to taxonomists for standard genome sequencing and annotation.</title>
        <authorList>
            <consortium name="The Broad Institute Genomics Platform"/>
            <consortium name="The Broad Institute Genome Sequencing Center for Infectious Disease"/>
            <person name="Wu L."/>
            <person name="Ma J."/>
        </authorList>
    </citation>
    <scope>NUCLEOTIDE SEQUENCE [LARGE SCALE GENOMIC DNA]</scope>
    <source>
        <strain evidence="3">CGMCC 1.8859</strain>
    </source>
</reference>
<sequence>MQANVFMKMMLALVTLCASITVAAANGPRSFATPDAAADALVDSIATHDDDALKTILGSNYRDFIPSGGVAPEDITRFLAAWAQAHEIVKVDDRTALLSAGTAGWTLPVPIVAGKDGWAFDTQAGAQEMRHRYIGRNELAAIQSVLAYADAQQDYWQWSQAQGTPSYASRLLSSPGKKDGLYWATAPGEDPSPLGSRFAEARPGEPYHGYVYRILTTQGDAAPGGAKKYLKDGRMEGGYALIAWPASYGKTGIMSFMINQDGVVYQANLGPATDRIAKGIRSFNPVEGWTQADTTP</sequence>
<comment type="caution">
    <text evidence="2">The sequence shown here is derived from an EMBL/GenBank/DDBJ whole genome shotgun (WGS) entry which is preliminary data.</text>
</comment>
<keyword evidence="3" id="KW-1185">Reference proteome</keyword>
<feature type="signal peptide" evidence="1">
    <location>
        <begin position="1"/>
        <end position="24"/>
    </location>
</feature>
<feature type="chain" id="PRO_5045079053" description="DUF2950 domain-containing protein" evidence="1">
    <location>
        <begin position="25"/>
        <end position="296"/>
    </location>
</feature>
<evidence type="ECO:0000313" key="3">
    <source>
        <dbReference type="Proteomes" id="UP000637267"/>
    </source>
</evidence>
<evidence type="ECO:0000256" key="1">
    <source>
        <dbReference type="SAM" id="SignalP"/>
    </source>
</evidence>
<organism evidence="2 3">
    <name type="scientific">Silvimonas iriomotensis</name>
    <dbReference type="NCBI Taxonomy" id="449662"/>
    <lineage>
        <taxon>Bacteria</taxon>
        <taxon>Pseudomonadati</taxon>
        <taxon>Pseudomonadota</taxon>
        <taxon>Betaproteobacteria</taxon>
        <taxon>Neisseriales</taxon>
        <taxon>Chitinibacteraceae</taxon>
        <taxon>Silvimonas</taxon>
    </lineage>
</organism>
<evidence type="ECO:0008006" key="4">
    <source>
        <dbReference type="Google" id="ProtNLM"/>
    </source>
</evidence>
<name>A0ABQ2PCJ4_9NEIS</name>
<dbReference type="Proteomes" id="UP000637267">
    <property type="component" value="Unassembled WGS sequence"/>
</dbReference>
<keyword evidence="1" id="KW-0732">Signal</keyword>
<gene>
    <name evidence="2" type="ORF">GCM10010970_29510</name>
</gene>